<accession>A0ABU5C8S4</accession>
<reference evidence="1 3" key="1">
    <citation type="submission" date="2023-10" db="EMBL/GenBank/DDBJ databases">
        <title>Virgibacillus halophilus 5B73C genome.</title>
        <authorList>
            <person name="Miliotis G."/>
            <person name="Sengupta P."/>
            <person name="Hameed A."/>
            <person name="Chuvochina M."/>
            <person name="Mcdonagh F."/>
            <person name="Simpson A.C."/>
            <person name="Singh N.K."/>
            <person name="Rekha P.D."/>
            <person name="Raman K."/>
            <person name="Hugenholtz P."/>
            <person name="Venkateswaran K."/>
        </authorList>
    </citation>
    <scope>NUCLEOTIDE SEQUENCE [LARGE SCALE GENOMIC DNA]</scope>
    <source>
        <strain evidence="1 3">5B73C</strain>
    </source>
</reference>
<evidence type="ECO:0000313" key="1">
    <source>
        <dbReference type="EMBL" id="MDY0395440.1"/>
    </source>
</evidence>
<evidence type="ECO:0000313" key="2">
    <source>
        <dbReference type="EMBL" id="MDY0396767.1"/>
    </source>
</evidence>
<dbReference type="EMBL" id="JAWDIP010000003">
    <property type="protein sequence ID" value="MDY0395440.1"/>
    <property type="molecule type" value="Genomic_DNA"/>
</dbReference>
<organism evidence="1 3">
    <name type="scientific">Tigheibacillus halophilus</name>
    <dbReference type="NCBI Taxonomy" id="361280"/>
    <lineage>
        <taxon>Bacteria</taxon>
        <taxon>Bacillati</taxon>
        <taxon>Bacillota</taxon>
        <taxon>Bacilli</taxon>
        <taxon>Bacillales</taxon>
        <taxon>Bacillaceae</taxon>
        <taxon>Tigheibacillus</taxon>
    </lineage>
</organism>
<proteinExistence type="predicted"/>
<comment type="caution">
    <text evidence="1">The sequence shown here is derived from an EMBL/GenBank/DDBJ whole genome shotgun (WGS) entry which is preliminary data.</text>
</comment>
<dbReference type="EMBL" id="JAWDIP010000004">
    <property type="protein sequence ID" value="MDY0396767.1"/>
    <property type="molecule type" value="Genomic_DNA"/>
</dbReference>
<gene>
    <name evidence="1" type="ORF">RWE15_14565</name>
    <name evidence="2" type="ORF">RWE15_23825</name>
</gene>
<sequence>MIHVTDGQSDKILDFITYKNIIDDNHRQSLKDNLETYEMRVRGDKPYNEHLGKHNRVIIPAEDNGYKEFVITEFEKYRDTEGLKSEVYASASYLLLKKAKVINPQSFKDQTPSLAVSHATNGTEWVPGIIEGKGTRSFNIEKHTNPYAFFKDHCERV</sequence>
<evidence type="ECO:0000313" key="3">
    <source>
        <dbReference type="Proteomes" id="UP001281447"/>
    </source>
</evidence>
<dbReference type="Proteomes" id="UP001281447">
    <property type="component" value="Unassembled WGS sequence"/>
</dbReference>
<name>A0ABU5C8S4_9BACI</name>
<keyword evidence="3" id="KW-1185">Reference proteome</keyword>
<protein>
    <submittedName>
        <fullName evidence="1">Uncharacterized protein</fullName>
    </submittedName>
</protein>